<evidence type="ECO:0000313" key="3">
    <source>
        <dbReference type="Proteomes" id="UP001362999"/>
    </source>
</evidence>
<reference evidence="2 3" key="1">
    <citation type="journal article" date="2024" name="J Genomics">
        <title>Draft genome sequencing and assembly of Favolaschia claudopus CIRM-BRFM 2984 isolated from oak limbs.</title>
        <authorList>
            <person name="Navarro D."/>
            <person name="Drula E."/>
            <person name="Chaduli D."/>
            <person name="Cazenave R."/>
            <person name="Ahrendt S."/>
            <person name="Wang J."/>
            <person name="Lipzen A."/>
            <person name="Daum C."/>
            <person name="Barry K."/>
            <person name="Grigoriev I.V."/>
            <person name="Favel A."/>
            <person name="Rosso M.N."/>
            <person name="Martin F."/>
        </authorList>
    </citation>
    <scope>NUCLEOTIDE SEQUENCE [LARGE SCALE GENOMIC DNA]</scope>
    <source>
        <strain evidence="2 3">CIRM-BRFM 2984</strain>
    </source>
</reference>
<dbReference type="EMBL" id="JAWWNJ010000082">
    <property type="protein sequence ID" value="KAK7001605.1"/>
    <property type="molecule type" value="Genomic_DNA"/>
</dbReference>
<gene>
    <name evidence="2" type="ORF">R3P38DRAFT_1778242</name>
</gene>
<feature type="signal peptide" evidence="1">
    <location>
        <begin position="1"/>
        <end position="21"/>
    </location>
</feature>
<evidence type="ECO:0008006" key="4">
    <source>
        <dbReference type="Google" id="ProtNLM"/>
    </source>
</evidence>
<keyword evidence="1" id="KW-0732">Signal</keyword>
<dbReference type="Proteomes" id="UP001362999">
    <property type="component" value="Unassembled WGS sequence"/>
</dbReference>
<evidence type="ECO:0000313" key="2">
    <source>
        <dbReference type="EMBL" id="KAK7001605.1"/>
    </source>
</evidence>
<proteinExistence type="predicted"/>
<sequence length="89" mass="10298">MPIYMLLLYLVLGTGLRFSKSQDDRQLTIFMSLKSSPNPPHYSPLCRVELPHAPSASLTPWQNFSSFHIVNTFCFLTFVSLRKPTTMFW</sequence>
<comment type="caution">
    <text evidence="2">The sequence shown here is derived from an EMBL/GenBank/DDBJ whole genome shotgun (WGS) entry which is preliminary data.</text>
</comment>
<dbReference type="AlphaFoldDB" id="A0AAW0A5Y6"/>
<feature type="chain" id="PRO_5043485835" description="Secreted protein" evidence="1">
    <location>
        <begin position="22"/>
        <end position="89"/>
    </location>
</feature>
<evidence type="ECO:0000256" key="1">
    <source>
        <dbReference type="SAM" id="SignalP"/>
    </source>
</evidence>
<accession>A0AAW0A5Y6</accession>
<organism evidence="2 3">
    <name type="scientific">Favolaschia claudopus</name>
    <dbReference type="NCBI Taxonomy" id="2862362"/>
    <lineage>
        <taxon>Eukaryota</taxon>
        <taxon>Fungi</taxon>
        <taxon>Dikarya</taxon>
        <taxon>Basidiomycota</taxon>
        <taxon>Agaricomycotina</taxon>
        <taxon>Agaricomycetes</taxon>
        <taxon>Agaricomycetidae</taxon>
        <taxon>Agaricales</taxon>
        <taxon>Marasmiineae</taxon>
        <taxon>Mycenaceae</taxon>
        <taxon>Favolaschia</taxon>
    </lineage>
</organism>
<keyword evidence="3" id="KW-1185">Reference proteome</keyword>
<protein>
    <recommendedName>
        <fullName evidence="4">Secreted protein</fullName>
    </recommendedName>
</protein>
<name>A0AAW0A5Y6_9AGAR</name>